<dbReference type="AlphaFoldDB" id="A0A7H0IQC8"/>
<gene>
    <name evidence="1" type="ORF">IAG44_39990</name>
</gene>
<sequence>MVRVEWESTGRESTENAAYLTPVFRRITVHEVSTTAGRVLRLVAYVTGDLQGERVVIEKWRTPDGRFGRRAGTITYRRITGPDTAVEDLEPERVVTDDELSPDIAELL</sequence>
<reference evidence="1 2" key="1">
    <citation type="submission" date="2020-08" db="EMBL/GenBank/DDBJ databases">
        <title>A novel species.</title>
        <authorList>
            <person name="Gao J."/>
        </authorList>
    </citation>
    <scope>NUCLEOTIDE SEQUENCE [LARGE SCALE GENOMIC DNA]</scope>
    <source>
        <strain evidence="1 2">CRXT-G-22</strain>
    </source>
</reference>
<evidence type="ECO:0000313" key="1">
    <source>
        <dbReference type="EMBL" id="QNP74994.1"/>
    </source>
</evidence>
<dbReference type="Proteomes" id="UP000516052">
    <property type="component" value="Chromosome"/>
</dbReference>
<proteinExistence type="predicted"/>
<dbReference type="RefSeq" id="WP_187751917.1">
    <property type="nucleotide sequence ID" value="NZ_CP060828.1"/>
</dbReference>
<keyword evidence="2" id="KW-1185">Reference proteome</keyword>
<organism evidence="1 2">
    <name type="scientific">Streptomyces roseirectus</name>
    <dbReference type="NCBI Taxonomy" id="2768066"/>
    <lineage>
        <taxon>Bacteria</taxon>
        <taxon>Bacillati</taxon>
        <taxon>Actinomycetota</taxon>
        <taxon>Actinomycetes</taxon>
        <taxon>Kitasatosporales</taxon>
        <taxon>Streptomycetaceae</taxon>
        <taxon>Streptomyces</taxon>
    </lineage>
</organism>
<name>A0A7H0IQC8_9ACTN</name>
<evidence type="ECO:0000313" key="2">
    <source>
        <dbReference type="Proteomes" id="UP000516052"/>
    </source>
</evidence>
<dbReference type="KEGG" id="sroi:IAG44_39990"/>
<dbReference type="EMBL" id="CP060828">
    <property type="protein sequence ID" value="QNP74994.1"/>
    <property type="molecule type" value="Genomic_DNA"/>
</dbReference>
<accession>A0A7H0IQC8</accession>
<protein>
    <submittedName>
        <fullName evidence="1">Uncharacterized protein</fullName>
    </submittedName>
</protein>